<dbReference type="EMBL" id="JARJCM010000155">
    <property type="protein sequence ID" value="KAJ7025321.1"/>
    <property type="molecule type" value="Genomic_DNA"/>
</dbReference>
<sequence length="558" mass="62469">MAPDASEFSKATDGDFSFKFDSPEYKKAFDAIPNQHSDEMLALYLTYKIFGQELGISTADSIYSAYKNRWKMSDGDKYRGKWHFNTTSAAWEGNPADSAKVQDVRDAIKNKCGKDGGDRKHSLAMSEEFMTKIFEWSDKVCPPSSYDKKSTTLEEQALKTKHLGFKCFSSTSWTICCFELVKLQRKHMTFGLEDAQAFNTPYFELRLTNRKGWQKKINKTQKEGDLRSGKFKIPAQADLPAACNAHRWMIRWIRHLEEEIYGRPLQDDDYIFPAVGANGVVQTGEHICHDEVQKWISEFTAGAELPCGNGTFSTHCFRRGGAQYRFMFAPYGHRWTLRQVRWWGGWAEGEHRDTLIKYLLDELNTYEDDYSGLLLPAQKDTDHSFLGEASSMAPATTEHISLLHRSLSADIRSIEKLLHALTTGGTPGITNSLSAILRIDWSSPGSSSIPSIPPQHQTVSTAQPTAHNHSLLLSRPLIPMAITPGPTRPFDSFTHASTRAEVGTPSFSPVPKGRPIPTIGLVIPDVPVTGPDGEGPREKAVACRGVACLPWQCWRVPV</sequence>
<evidence type="ECO:0000256" key="1">
    <source>
        <dbReference type="ARBA" id="ARBA00023172"/>
    </source>
</evidence>
<dbReference type="GO" id="GO:0006310">
    <property type="term" value="P:DNA recombination"/>
    <property type="evidence" value="ECO:0007669"/>
    <property type="project" value="UniProtKB-KW"/>
</dbReference>
<proteinExistence type="predicted"/>
<organism evidence="2 3">
    <name type="scientific">Mycena alexandri</name>
    <dbReference type="NCBI Taxonomy" id="1745969"/>
    <lineage>
        <taxon>Eukaryota</taxon>
        <taxon>Fungi</taxon>
        <taxon>Dikarya</taxon>
        <taxon>Basidiomycota</taxon>
        <taxon>Agaricomycotina</taxon>
        <taxon>Agaricomycetes</taxon>
        <taxon>Agaricomycetidae</taxon>
        <taxon>Agaricales</taxon>
        <taxon>Marasmiineae</taxon>
        <taxon>Mycenaceae</taxon>
        <taxon>Mycena</taxon>
    </lineage>
</organism>
<dbReference type="SUPFAM" id="SSF56349">
    <property type="entry name" value="DNA breaking-rejoining enzymes"/>
    <property type="match status" value="1"/>
</dbReference>
<evidence type="ECO:0008006" key="4">
    <source>
        <dbReference type="Google" id="ProtNLM"/>
    </source>
</evidence>
<evidence type="ECO:0000313" key="3">
    <source>
        <dbReference type="Proteomes" id="UP001218188"/>
    </source>
</evidence>
<name>A0AAD6SCH5_9AGAR</name>
<reference evidence="2" key="1">
    <citation type="submission" date="2023-03" db="EMBL/GenBank/DDBJ databases">
        <title>Massive genome expansion in bonnet fungi (Mycena s.s.) driven by repeated elements and novel gene families across ecological guilds.</title>
        <authorList>
            <consortium name="Lawrence Berkeley National Laboratory"/>
            <person name="Harder C.B."/>
            <person name="Miyauchi S."/>
            <person name="Viragh M."/>
            <person name="Kuo A."/>
            <person name="Thoen E."/>
            <person name="Andreopoulos B."/>
            <person name="Lu D."/>
            <person name="Skrede I."/>
            <person name="Drula E."/>
            <person name="Henrissat B."/>
            <person name="Morin E."/>
            <person name="Kohler A."/>
            <person name="Barry K."/>
            <person name="LaButti K."/>
            <person name="Morin E."/>
            <person name="Salamov A."/>
            <person name="Lipzen A."/>
            <person name="Mereny Z."/>
            <person name="Hegedus B."/>
            <person name="Baldrian P."/>
            <person name="Stursova M."/>
            <person name="Weitz H."/>
            <person name="Taylor A."/>
            <person name="Grigoriev I.V."/>
            <person name="Nagy L.G."/>
            <person name="Martin F."/>
            <person name="Kauserud H."/>
        </authorList>
    </citation>
    <scope>NUCLEOTIDE SEQUENCE</scope>
    <source>
        <strain evidence="2">CBHHK200</strain>
    </source>
</reference>
<keyword evidence="1" id="KW-0233">DNA recombination</keyword>
<dbReference type="GO" id="GO:0015074">
    <property type="term" value="P:DNA integration"/>
    <property type="evidence" value="ECO:0007669"/>
    <property type="project" value="InterPro"/>
</dbReference>
<protein>
    <recommendedName>
        <fullName evidence="4">Tyr recombinase domain-containing protein</fullName>
    </recommendedName>
</protein>
<comment type="caution">
    <text evidence="2">The sequence shown here is derived from an EMBL/GenBank/DDBJ whole genome shotgun (WGS) entry which is preliminary data.</text>
</comment>
<keyword evidence="3" id="KW-1185">Reference proteome</keyword>
<gene>
    <name evidence="2" type="ORF">C8F04DRAFT_967990</name>
</gene>
<dbReference type="InterPro" id="IPR013762">
    <property type="entry name" value="Integrase-like_cat_sf"/>
</dbReference>
<dbReference type="Gene3D" id="1.10.443.10">
    <property type="entry name" value="Intergrase catalytic core"/>
    <property type="match status" value="1"/>
</dbReference>
<dbReference type="AlphaFoldDB" id="A0AAD6SCH5"/>
<dbReference type="InterPro" id="IPR011010">
    <property type="entry name" value="DNA_brk_join_enz"/>
</dbReference>
<accession>A0AAD6SCH5</accession>
<dbReference type="Proteomes" id="UP001218188">
    <property type="component" value="Unassembled WGS sequence"/>
</dbReference>
<dbReference type="GO" id="GO:0003677">
    <property type="term" value="F:DNA binding"/>
    <property type="evidence" value="ECO:0007669"/>
    <property type="project" value="InterPro"/>
</dbReference>
<evidence type="ECO:0000313" key="2">
    <source>
        <dbReference type="EMBL" id="KAJ7025321.1"/>
    </source>
</evidence>